<reference evidence="1" key="1">
    <citation type="submission" date="2022-11" db="EMBL/GenBank/DDBJ databases">
        <title>Dyadobacter pollutisoli sp. nov., isolated from plastic dumped soil.</title>
        <authorList>
            <person name="Kim J.M."/>
            <person name="Kim K.R."/>
            <person name="Lee J.K."/>
            <person name="Hao L."/>
            <person name="Jeon C.O."/>
        </authorList>
    </citation>
    <scope>NUCLEOTIDE SEQUENCE</scope>
    <source>
        <strain evidence="1">U1</strain>
    </source>
</reference>
<gene>
    <name evidence="1" type="ORF">ON006_15710</name>
</gene>
<organism evidence="1 2">
    <name type="scientific">Dyadobacter pollutisoli</name>
    <dbReference type="NCBI Taxonomy" id="2910158"/>
    <lineage>
        <taxon>Bacteria</taxon>
        <taxon>Pseudomonadati</taxon>
        <taxon>Bacteroidota</taxon>
        <taxon>Cytophagia</taxon>
        <taxon>Cytophagales</taxon>
        <taxon>Spirosomataceae</taxon>
        <taxon>Dyadobacter</taxon>
    </lineage>
</organism>
<evidence type="ECO:0000313" key="1">
    <source>
        <dbReference type="EMBL" id="WAC15381.1"/>
    </source>
</evidence>
<dbReference type="KEGG" id="dpf:ON006_15710"/>
<dbReference type="Pfam" id="PF10029">
    <property type="entry name" value="DUF2271"/>
    <property type="match status" value="1"/>
</dbReference>
<accession>A0A9E8NI42</accession>
<dbReference type="EMBL" id="CP112998">
    <property type="protein sequence ID" value="WAC15381.1"/>
    <property type="molecule type" value="Genomic_DNA"/>
</dbReference>
<proteinExistence type="predicted"/>
<dbReference type="InterPro" id="IPR014469">
    <property type="entry name" value="DUF2271"/>
</dbReference>
<protein>
    <submittedName>
        <fullName evidence="1">DUF2271 domain-containing protein</fullName>
    </submittedName>
</protein>
<dbReference type="RefSeq" id="WP_244822974.1">
    <property type="nucleotide sequence ID" value="NZ_CP112998.1"/>
</dbReference>
<dbReference type="Proteomes" id="UP001164653">
    <property type="component" value="Chromosome"/>
</dbReference>
<evidence type="ECO:0000313" key="2">
    <source>
        <dbReference type="Proteomes" id="UP001164653"/>
    </source>
</evidence>
<name>A0A9E8NI42_9BACT</name>
<sequence length="164" mass="18261">MSDLLKVTLLFLTLTFARPTSTLAQATGTSKYKCMIQMTNYMGEGAYIVISLINSKGAYDKTLYVLGPDKKWYNSIKEWHKFHAKKTANISAITGASVTGGDRSVNVFEIENSKINAGYKIRFESAVEDKDYNVKDLEIPLTTEALSAKSEGTGYIRYVRFSAN</sequence>
<keyword evidence="2" id="KW-1185">Reference proteome</keyword>
<dbReference type="AlphaFoldDB" id="A0A9E8NI42"/>